<reference evidence="3" key="1">
    <citation type="submission" date="2025-08" db="UniProtKB">
        <authorList>
            <consortium name="RefSeq"/>
        </authorList>
    </citation>
    <scope>IDENTIFICATION</scope>
    <source>
        <tissue evidence="3">Testes</tissue>
    </source>
</reference>
<feature type="compositionally biased region" description="Basic and acidic residues" evidence="1">
    <location>
        <begin position="45"/>
        <end position="92"/>
    </location>
</feature>
<gene>
    <name evidence="3" type="primary">LOC102804714</name>
</gene>
<feature type="compositionally biased region" description="Basic and acidic residues" evidence="1">
    <location>
        <begin position="102"/>
        <end position="172"/>
    </location>
</feature>
<evidence type="ECO:0000313" key="2">
    <source>
        <dbReference type="Proteomes" id="UP000694865"/>
    </source>
</evidence>
<feature type="non-terminal residue" evidence="3">
    <location>
        <position position="490"/>
    </location>
</feature>
<feature type="compositionally biased region" description="Low complexity" evidence="1">
    <location>
        <begin position="392"/>
        <end position="403"/>
    </location>
</feature>
<feature type="compositionally biased region" description="Basic and acidic residues" evidence="1">
    <location>
        <begin position="26"/>
        <end position="35"/>
    </location>
</feature>
<feature type="compositionally biased region" description="Basic residues" evidence="1">
    <location>
        <begin position="198"/>
        <end position="210"/>
    </location>
</feature>
<feature type="region of interest" description="Disordered" evidence="1">
    <location>
        <begin position="1"/>
        <end position="224"/>
    </location>
</feature>
<keyword evidence="2" id="KW-1185">Reference proteome</keyword>
<proteinExistence type="predicted"/>
<dbReference type="Proteomes" id="UP000694865">
    <property type="component" value="Unplaced"/>
</dbReference>
<dbReference type="RefSeq" id="XP_006820865.1">
    <property type="nucleotide sequence ID" value="XM_006820802.1"/>
</dbReference>
<organism evidence="2 3">
    <name type="scientific">Saccoglossus kowalevskii</name>
    <name type="common">Acorn worm</name>
    <dbReference type="NCBI Taxonomy" id="10224"/>
    <lineage>
        <taxon>Eukaryota</taxon>
        <taxon>Metazoa</taxon>
        <taxon>Hemichordata</taxon>
        <taxon>Enteropneusta</taxon>
        <taxon>Harrimaniidae</taxon>
        <taxon>Saccoglossus</taxon>
    </lineage>
</organism>
<dbReference type="GeneID" id="102804714"/>
<feature type="region of interest" description="Disordered" evidence="1">
    <location>
        <begin position="392"/>
        <end position="422"/>
    </location>
</feature>
<sequence>MEKSESSDEYTTNSPSESSEEESCDEDVKTNEVSDKLNCSDNCNEDVKTNEVSDKLEDSDNCDEDVKTNEVSDKLQDSDNCDEDVKTNEVSDKLNGSDNCNEDVKTNEVSDKLEDSDNCDEDVKTNEISDKLEDSDNCDEDVKTNEVSDKFEDSDNCDEDVKTNEVSDKLEDSDNCESQSSTGTDNEDEQESETSTKKLQKKKKKKKTKQNVHFEEKPSETPVESGGCLSRLFWCCFGTSKDSGEKPAKNDGVVTTQPSSMMIEKVELFQDIPLEDDSDEHDTNVEVEKSYSAACIKPKAIVGFDMLGGAPMPGLGNIELKATGKKLNEDDETAHEKVYEVKKSTEPEYAVPKPKAMVGAVPMLAPVNILAGLPATGLSNIKLKKTAASAVSVAPSATTQSTPDDSHDMQSKSKPMPKATQGGVDNILMKNIYKSISDEDIDWKQLTQDTHNTTHTRPLNNQDRMDKNYPSSLETVYLTIDAISTQMATS</sequence>
<evidence type="ECO:0000256" key="1">
    <source>
        <dbReference type="SAM" id="MobiDB-lite"/>
    </source>
</evidence>
<name>A0ABM0MLH4_SACKO</name>
<accession>A0ABM0MLH4</accession>
<evidence type="ECO:0000313" key="3">
    <source>
        <dbReference type="RefSeq" id="XP_006820865.1"/>
    </source>
</evidence>
<protein>
    <submittedName>
        <fullName evidence="3">Protein starmaker-like</fullName>
    </submittedName>
</protein>